<evidence type="ECO:0000259" key="2">
    <source>
        <dbReference type="PROSITE" id="PS50076"/>
    </source>
</evidence>
<dbReference type="PROSITE" id="PS50076">
    <property type="entry name" value="DNAJ_2"/>
    <property type="match status" value="1"/>
</dbReference>
<evidence type="ECO:0000256" key="1">
    <source>
        <dbReference type="SAM" id="MobiDB-lite"/>
    </source>
</evidence>
<organism evidence="3 4">
    <name type="scientific">Hymenoscyphus albidus</name>
    <dbReference type="NCBI Taxonomy" id="595503"/>
    <lineage>
        <taxon>Eukaryota</taxon>
        <taxon>Fungi</taxon>
        <taxon>Dikarya</taxon>
        <taxon>Ascomycota</taxon>
        <taxon>Pezizomycotina</taxon>
        <taxon>Leotiomycetes</taxon>
        <taxon>Helotiales</taxon>
        <taxon>Helotiaceae</taxon>
        <taxon>Hymenoscyphus</taxon>
    </lineage>
</organism>
<feature type="compositionally biased region" description="Polar residues" evidence="1">
    <location>
        <begin position="85"/>
        <end position="102"/>
    </location>
</feature>
<dbReference type="OrthoDB" id="10250354at2759"/>
<feature type="compositionally biased region" description="Polar residues" evidence="1">
    <location>
        <begin position="547"/>
        <end position="563"/>
    </location>
</feature>
<dbReference type="PRINTS" id="PR00625">
    <property type="entry name" value="JDOMAIN"/>
</dbReference>
<feature type="compositionally biased region" description="Basic and acidic residues" evidence="1">
    <location>
        <begin position="65"/>
        <end position="75"/>
    </location>
</feature>
<feature type="region of interest" description="Disordered" evidence="1">
    <location>
        <begin position="826"/>
        <end position="865"/>
    </location>
</feature>
<dbReference type="FunFam" id="1.10.287.110:FF:000096">
    <property type="entry name" value="DnaJ domain protein"/>
    <property type="match status" value="1"/>
</dbReference>
<dbReference type="Pfam" id="PF00226">
    <property type="entry name" value="DnaJ"/>
    <property type="match status" value="1"/>
</dbReference>
<dbReference type="InterPro" id="IPR036869">
    <property type="entry name" value="J_dom_sf"/>
</dbReference>
<dbReference type="SUPFAM" id="SSF46565">
    <property type="entry name" value="Chaperone J-domain"/>
    <property type="match status" value="1"/>
</dbReference>
<feature type="region of interest" description="Disordered" evidence="1">
    <location>
        <begin position="524"/>
        <end position="593"/>
    </location>
</feature>
<dbReference type="EMBL" id="CAJVRM010000045">
    <property type="protein sequence ID" value="CAG8972470.1"/>
    <property type="molecule type" value="Genomic_DNA"/>
</dbReference>
<gene>
    <name evidence="3" type="ORF">HYALB_00001160</name>
</gene>
<sequence>MAKADFTRDYYGDLNLSPTADVQEIKKQFKKLALTYHPDRNPGRETQVTAQFQLIQSAHEVLTDTQERARYDANRRTAAYRPSYTGHTSSGVRGNPWQNAGSQFPPPPKPSGTRRAAPPPSEGAKRYQQFNNAAPKASQYSAQEGAEARRSTYAAWEHMRPDHTRKPAPTRATPSRKPAPPPRQTPNAGHAPGVSPQRKGFMPNTPGGDEPAAPRGAYFTTQRAAPEPPPVPPRNPSPINPSASTTNAGADPLNQFRDQRPQFEPRTSTPYATHGGEKFNLHESANIGRSKSTREPATTKDVPRTGSDPNLGSPLRTRSTTERTSARTRKTAPASGHIESEDSGSDDLLFTSGSFGKPRRTKPPVNRATPLSQTEPNAAQGSVNPRKPTSNLRTLRQWVMENPGAEYPLNRFPTDPPPRMDSTQQNGKTDEAKMYAKSERLFTPSYPKEEHPLSSFSSDNCNIPKVSETYKSSDDTASSKFHFRGFSTASYPNLFPSGEDSATPPSGGAKAFEELQRSVIDGLLSSKRRNTLPRHQNAAPAEKDAQSQKLQTPPNVRTNSDQWHTYREAGEGSPLKNPKPQKHLHSVHSDSSSKARVFWQNYEQLKTSNANPTEKSSFTFNVNNETFQRTQPPSNGFASSKPEDITTTFTQESWGKDKFDGVFEAGYFNPVKKPPTTPTRGRARNGSRSRSPNKARPIPIPPMEPQVATDAAEDMMESPGGTKFQKNAWQGVFKPATFAPTFTPTIPPPSSARPTNKKTRTTSARPTMGTAAVVNDGEMSDHKPLFDGNSTAPSAFRHPPSPDAMDVDTPLVKSAHTVPKFVPGTINGNTANVTTNGAQLNGNAQPAQRPKRPATHSQSPVEAEAESLRVNLQDLKVKDINELITDLNLPAPPPAPDAPPPPTMTESISKPAQDKYMKQFEVYMRDWDLFNTKMIIHFFARKNQAWNSTGWEDDSKIENYREALRVDAVVDKHWHNARELHEKVMKDYVVIRERMKMRAEFEGIR</sequence>
<feature type="region of interest" description="Disordered" evidence="1">
    <location>
        <begin position="887"/>
        <end position="908"/>
    </location>
</feature>
<dbReference type="CDD" id="cd06257">
    <property type="entry name" value="DnaJ"/>
    <property type="match status" value="1"/>
</dbReference>
<dbReference type="Gene3D" id="1.10.287.110">
    <property type="entry name" value="DnaJ domain"/>
    <property type="match status" value="1"/>
</dbReference>
<protein>
    <recommendedName>
        <fullName evidence="2">J domain-containing protein</fullName>
    </recommendedName>
</protein>
<dbReference type="InterPro" id="IPR001623">
    <property type="entry name" value="DnaJ_domain"/>
</dbReference>
<feature type="compositionally biased region" description="Pro residues" evidence="1">
    <location>
        <begin position="226"/>
        <end position="239"/>
    </location>
</feature>
<feature type="region of interest" description="Disordered" evidence="1">
    <location>
        <begin position="741"/>
        <end position="764"/>
    </location>
</feature>
<dbReference type="GO" id="GO:0005737">
    <property type="term" value="C:cytoplasm"/>
    <property type="evidence" value="ECO:0007669"/>
    <property type="project" value="TreeGrafter"/>
</dbReference>
<comment type="caution">
    <text evidence="3">The sequence shown here is derived from an EMBL/GenBank/DDBJ whole genome shotgun (WGS) entry which is preliminary data.</text>
</comment>
<feature type="compositionally biased region" description="Basic residues" evidence="1">
    <location>
        <begin position="681"/>
        <end position="693"/>
    </location>
</feature>
<dbReference type="AlphaFoldDB" id="A0A9N9LBZ7"/>
<feature type="compositionally biased region" description="Basic and acidic residues" evidence="1">
    <location>
        <begin position="292"/>
        <end position="303"/>
    </location>
</feature>
<feature type="compositionally biased region" description="Polar residues" evidence="1">
    <location>
        <begin position="369"/>
        <end position="391"/>
    </location>
</feature>
<evidence type="ECO:0000313" key="3">
    <source>
        <dbReference type="EMBL" id="CAG8972470.1"/>
    </source>
</evidence>
<reference evidence="3" key="1">
    <citation type="submission" date="2021-07" db="EMBL/GenBank/DDBJ databases">
        <authorList>
            <person name="Durling M."/>
        </authorList>
    </citation>
    <scope>NUCLEOTIDE SEQUENCE</scope>
</reference>
<proteinExistence type="predicted"/>
<name>A0A9N9LBZ7_9HELO</name>
<feature type="region of interest" description="Disordered" evidence="1">
    <location>
        <begin position="406"/>
        <end position="428"/>
    </location>
</feature>
<feature type="compositionally biased region" description="Low complexity" evidence="1">
    <location>
        <begin position="826"/>
        <end position="837"/>
    </location>
</feature>
<dbReference type="SMART" id="SM00271">
    <property type="entry name" value="DnaJ"/>
    <property type="match status" value="1"/>
</dbReference>
<feature type="compositionally biased region" description="Polar residues" evidence="1">
    <location>
        <begin position="128"/>
        <end position="142"/>
    </location>
</feature>
<accession>A0A9N9LBZ7</accession>
<keyword evidence="4" id="KW-1185">Reference proteome</keyword>
<feature type="region of interest" description="Disordered" evidence="1">
    <location>
        <begin position="65"/>
        <end position="391"/>
    </location>
</feature>
<dbReference type="PANTHER" id="PTHR44029:SF1">
    <property type="entry name" value="DNAJ HOMOLOG SUBFAMILY C MEMBER 21"/>
    <property type="match status" value="1"/>
</dbReference>
<dbReference type="PANTHER" id="PTHR44029">
    <property type="entry name" value="DNAJ HOMOLOG SUBFAMILY C MEMBER 21"/>
    <property type="match status" value="1"/>
</dbReference>
<dbReference type="InterPro" id="IPR051964">
    <property type="entry name" value="Chaperone_stress_response"/>
</dbReference>
<dbReference type="InterPro" id="IPR018253">
    <property type="entry name" value="DnaJ_domain_CS"/>
</dbReference>
<evidence type="ECO:0000313" key="4">
    <source>
        <dbReference type="Proteomes" id="UP000701801"/>
    </source>
</evidence>
<dbReference type="Proteomes" id="UP000701801">
    <property type="component" value="Unassembled WGS sequence"/>
</dbReference>
<feature type="compositionally biased region" description="Pro residues" evidence="1">
    <location>
        <begin position="890"/>
        <end position="903"/>
    </location>
</feature>
<feature type="region of interest" description="Disordered" evidence="1">
    <location>
        <begin position="666"/>
        <end position="705"/>
    </location>
</feature>
<dbReference type="PROSITE" id="PS00636">
    <property type="entry name" value="DNAJ_1"/>
    <property type="match status" value="1"/>
</dbReference>
<feature type="domain" description="J" evidence="2">
    <location>
        <begin position="9"/>
        <end position="75"/>
    </location>
</feature>